<evidence type="ECO:0000259" key="10">
    <source>
        <dbReference type="PROSITE" id="PS52015"/>
    </source>
</evidence>
<feature type="domain" description="TonB C-terminal" evidence="10">
    <location>
        <begin position="1"/>
        <end position="82"/>
    </location>
</feature>
<comment type="similarity">
    <text evidence="2">Belongs to the TonB family.</text>
</comment>
<dbReference type="EMBL" id="AP023176">
    <property type="protein sequence ID" value="BCF93049.1"/>
    <property type="molecule type" value="Genomic_DNA"/>
</dbReference>
<proteinExistence type="inferred from homology"/>
<keyword evidence="5" id="KW-0997">Cell inner membrane</keyword>
<dbReference type="PANTHER" id="PTHR33446">
    <property type="entry name" value="PROTEIN TONB-RELATED"/>
    <property type="match status" value="1"/>
</dbReference>
<dbReference type="KEGG" id="plad:PPGU16_61160"/>
<accession>A0A7I8BXE7</accession>
<organism evidence="11 12">
    <name type="scientific">Paraburkholderia largidicola</name>
    <dbReference type="NCBI Taxonomy" id="3014751"/>
    <lineage>
        <taxon>Bacteria</taxon>
        <taxon>Pseudomonadati</taxon>
        <taxon>Pseudomonadota</taxon>
        <taxon>Betaproteobacteria</taxon>
        <taxon>Burkholderiales</taxon>
        <taxon>Burkholderiaceae</taxon>
        <taxon>Paraburkholderia</taxon>
    </lineage>
</organism>
<evidence type="ECO:0000256" key="6">
    <source>
        <dbReference type="ARBA" id="ARBA00022692"/>
    </source>
</evidence>
<dbReference type="Proteomes" id="UP000510888">
    <property type="component" value="Plasmid PPGU16_p1"/>
</dbReference>
<reference evidence="11 12" key="1">
    <citation type="journal article" date="2020" name="Genes (Basel)">
        <title>Genomic Comparison of Insect Gut Symbionts from Divergent Burkholderia Subclades.</title>
        <authorList>
            <person name="Takeshita K."/>
            <person name="Kikuchi Y."/>
        </authorList>
    </citation>
    <scope>NUCLEOTIDE SEQUENCE [LARGE SCALE GENOMIC DNA]</scope>
    <source>
        <strain evidence="11 12">PGU16</strain>
        <plasmid evidence="11 12">PPGU16_p1</plasmid>
    </source>
</reference>
<evidence type="ECO:0000256" key="2">
    <source>
        <dbReference type="ARBA" id="ARBA00006555"/>
    </source>
</evidence>
<name>A0A7I8BXE7_9BURK</name>
<evidence type="ECO:0000313" key="11">
    <source>
        <dbReference type="EMBL" id="BCF93049.1"/>
    </source>
</evidence>
<dbReference type="PROSITE" id="PS52015">
    <property type="entry name" value="TONB_CTD"/>
    <property type="match status" value="1"/>
</dbReference>
<dbReference type="RefSeq" id="WP_180726528.1">
    <property type="nucleotide sequence ID" value="NZ_AP023176.1"/>
</dbReference>
<keyword evidence="8" id="KW-1133">Transmembrane helix</keyword>
<dbReference type="AlphaFoldDB" id="A0A7I8BXE7"/>
<dbReference type="Gene3D" id="3.30.1150.10">
    <property type="match status" value="1"/>
</dbReference>
<keyword evidence="4" id="KW-1003">Cell membrane</keyword>
<evidence type="ECO:0000256" key="5">
    <source>
        <dbReference type="ARBA" id="ARBA00022519"/>
    </source>
</evidence>
<evidence type="ECO:0000256" key="8">
    <source>
        <dbReference type="ARBA" id="ARBA00022989"/>
    </source>
</evidence>
<keyword evidence="11" id="KW-0614">Plasmid</keyword>
<evidence type="ECO:0000256" key="3">
    <source>
        <dbReference type="ARBA" id="ARBA00022448"/>
    </source>
</evidence>
<evidence type="ECO:0000256" key="1">
    <source>
        <dbReference type="ARBA" id="ARBA00004383"/>
    </source>
</evidence>
<dbReference type="SUPFAM" id="SSF74653">
    <property type="entry name" value="TolA/TonB C-terminal domain"/>
    <property type="match status" value="1"/>
</dbReference>
<keyword evidence="9" id="KW-0472">Membrane</keyword>
<keyword evidence="3" id="KW-0813">Transport</keyword>
<dbReference type="InterPro" id="IPR006260">
    <property type="entry name" value="TonB/TolA_C"/>
</dbReference>
<dbReference type="GO" id="GO:0015031">
    <property type="term" value="P:protein transport"/>
    <property type="evidence" value="ECO:0007669"/>
    <property type="project" value="UniProtKB-KW"/>
</dbReference>
<gene>
    <name evidence="11" type="ORF">PPGU16_61160</name>
</gene>
<dbReference type="NCBIfam" id="TIGR01352">
    <property type="entry name" value="tonB_Cterm"/>
    <property type="match status" value="1"/>
</dbReference>
<protein>
    <recommendedName>
        <fullName evidence="10">TonB C-terminal domain-containing protein</fullName>
    </recommendedName>
</protein>
<keyword evidence="12" id="KW-1185">Reference proteome</keyword>
<evidence type="ECO:0000256" key="7">
    <source>
        <dbReference type="ARBA" id="ARBA00022927"/>
    </source>
</evidence>
<dbReference type="InterPro" id="IPR037682">
    <property type="entry name" value="TonB_C"/>
</dbReference>
<keyword evidence="7" id="KW-0653">Protein transport</keyword>
<geneLocation type="plasmid" evidence="11 12">
    <name>PPGU16_p1</name>
</geneLocation>
<dbReference type="PANTHER" id="PTHR33446:SF2">
    <property type="entry name" value="PROTEIN TONB"/>
    <property type="match status" value="1"/>
</dbReference>
<dbReference type="InterPro" id="IPR051045">
    <property type="entry name" value="TonB-dependent_transducer"/>
</dbReference>
<evidence type="ECO:0000256" key="9">
    <source>
        <dbReference type="ARBA" id="ARBA00023136"/>
    </source>
</evidence>
<dbReference type="GO" id="GO:0031992">
    <property type="term" value="F:energy transducer activity"/>
    <property type="evidence" value="ECO:0007669"/>
    <property type="project" value="TreeGrafter"/>
</dbReference>
<dbReference type="Pfam" id="PF03544">
    <property type="entry name" value="TonB_C"/>
    <property type="match status" value="1"/>
</dbReference>
<dbReference type="GO" id="GO:0098797">
    <property type="term" value="C:plasma membrane protein complex"/>
    <property type="evidence" value="ECO:0007669"/>
    <property type="project" value="TreeGrafter"/>
</dbReference>
<keyword evidence="6" id="KW-0812">Transmembrane</keyword>
<evidence type="ECO:0000313" key="12">
    <source>
        <dbReference type="Proteomes" id="UP000510888"/>
    </source>
</evidence>
<dbReference type="GO" id="GO:0055085">
    <property type="term" value="P:transmembrane transport"/>
    <property type="evidence" value="ECO:0007669"/>
    <property type="project" value="InterPro"/>
</dbReference>
<evidence type="ECO:0000256" key="4">
    <source>
        <dbReference type="ARBA" id="ARBA00022475"/>
    </source>
</evidence>
<comment type="subcellular location">
    <subcellularLocation>
        <location evidence="1">Cell inner membrane</location>
        <topology evidence="1">Single-pass membrane protein</topology>
        <orientation evidence="1">Periplasmic side</orientation>
    </subcellularLocation>
</comment>
<sequence length="82" mass="8841">MVKPPYPPMSKRLQEAGTAIVQLLIDERGAIESAHVVRSSGYRRLDDAARDAVLASTCTPHIVDGTVKRATAAVPFTFGFTN</sequence>